<proteinExistence type="inferred from homology"/>
<comment type="similarity">
    <text evidence="1">Belongs to the synembryn family.</text>
</comment>
<accession>A0A0V1MUS9</accession>
<name>A0A0V1MUS9_9BILA</name>
<dbReference type="STRING" id="268474.A0A0V1MUS9"/>
<sequence>LYCCGGFRESWNKACLKMAGLTDYDVHFVRDSLKKLKSSRGEEFNQIIHELNRKIQLFFDFSACPLFVLQELANVLGNCLDERAGQFNDRVQILDLLLLIRILSRDKEFSNYIGETKLMAYVFHFSDLQDKQLLSVDNGPWDLEVRLEAKKVLCNVFGYHKLVESFSSLNFQCQNAFYDLRILFVLTCLSTVNSVPLLDEENILQKLYLFLLELKNSNDEPLSVTVVDLAIETLKVLFTVISSGLTMQTASMNDTSLFFNNLVLLCRQYLLSTCECVPKYQNLISQVINVLTLCIPETYPLLIPACDHDLTGNGKTYRDYDVSALNVILQLLSDQCDESDTSVIQPTLALLACIARSNPVYKKYLRSEILPPLKDVHTRPENDVSIRGKLVRLMTSVTNVSMWAANFLYVLCNENAKHGCVSLVHRLVKYTGFGNAAGLLVSLGVLTSSQLKNSKTNDSNCSSSTDSETEEYKQAKDLINPVLGCVEPPKPNPMEGMTEEQKEHEIVQLVNQIDSLMKQGLVMPARVCEDGKVHPIEHVMQLQEGLPKTPSSSSDIQLLLLIQENPPKKKIRFYFCNTTLATLALCSVIRLNKCDAKLNLRQLKSKYTVLFKGNSVRIASTVNGRHSTTSSERDNNSRYCDNFARDLQTIECNKASKVKIQKIKQQPFIHVVNDEKASLSVDSKRMQSFQG</sequence>
<dbReference type="PANTHER" id="PTHR12425">
    <property type="entry name" value="SYNEMBRYN"/>
    <property type="match status" value="1"/>
</dbReference>
<gene>
    <name evidence="4" type="primary">ric8a</name>
    <name evidence="4" type="ORF">T10_12785</name>
</gene>
<protein>
    <submittedName>
        <fullName evidence="4">Synembryn-A</fullName>
    </submittedName>
</protein>
<dbReference type="GO" id="GO:0005085">
    <property type="term" value="F:guanyl-nucleotide exchange factor activity"/>
    <property type="evidence" value="ECO:0007669"/>
    <property type="project" value="UniProtKB-KW"/>
</dbReference>
<dbReference type="Pfam" id="PF10165">
    <property type="entry name" value="Ric8"/>
    <property type="match status" value="1"/>
</dbReference>
<organism evidence="4 5">
    <name type="scientific">Trichinella papuae</name>
    <dbReference type="NCBI Taxonomy" id="268474"/>
    <lineage>
        <taxon>Eukaryota</taxon>
        <taxon>Metazoa</taxon>
        <taxon>Ecdysozoa</taxon>
        <taxon>Nematoda</taxon>
        <taxon>Enoplea</taxon>
        <taxon>Dorylaimia</taxon>
        <taxon>Trichinellida</taxon>
        <taxon>Trichinellidae</taxon>
        <taxon>Trichinella</taxon>
    </lineage>
</organism>
<keyword evidence="2" id="KW-0344">Guanine-nucleotide releasing factor</keyword>
<dbReference type="InterPro" id="IPR016024">
    <property type="entry name" value="ARM-type_fold"/>
</dbReference>
<feature type="non-terminal residue" evidence="4">
    <location>
        <position position="1"/>
    </location>
</feature>
<dbReference type="InterPro" id="IPR019318">
    <property type="entry name" value="Gua_nucleotide_exch_fac_Ric8"/>
</dbReference>
<dbReference type="OrthoDB" id="5585685at2759"/>
<evidence type="ECO:0000256" key="3">
    <source>
        <dbReference type="ARBA" id="ARBA00023186"/>
    </source>
</evidence>
<dbReference type="GO" id="GO:0005737">
    <property type="term" value="C:cytoplasm"/>
    <property type="evidence" value="ECO:0007669"/>
    <property type="project" value="TreeGrafter"/>
</dbReference>
<keyword evidence="3" id="KW-0143">Chaperone</keyword>
<evidence type="ECO:0000313" key="4">
    <source>
        <dbReference type="EMBL" id="KRZ75372.1"/>
    </source>
</evidence>
<evidence type="ECO:0000256" key="1">
    <source>
        <dbReference type="ARBA" id="ARBA00009049"/>
    </source>
</evidence>
<keyword evidence="5" id="KW-1185">Reference proteome</keyword>
<comment type="caution">
    <text evidence="4">The sequence shown here is derived from an EMBL/GenBank/DDBJ whole genome shotgun (WGS) entry which is preliminary data.</text>
</comment>
<dbReference type="AlphaFoldDB" id="A0A0V1MUS9"/>
<evidence type="ECO:0000256" key="2">
    <source>
        <dbReference type="ARBA" id="ARBA00022658"/>
    </source>
</evidence>
<evidence type="ECO:0000313" key="5">
    <source>
        <dbReference type="Proteomes" id="UP000054843"/>
    </source>
</evidence>
<dbReference type="SUPFAM" id="SSF48371">
    <property type="entry name" value="ARM repeat"/>
    <property type="match status" value="1"/>
</dbReference>
<dbReference type="GO" id="GO:0007186">
    <property type="term" value="P:G protein-coupled receptor signaling pathway"/>
    <property type="evidence" value="ECO:0007669"/>
    <property type="project" value="TreeGrafter"/>
</dbReference>
<dbReference type="PANTHER" id="PTHR12425:SF5">
    <property type="entry name" value="SYNEMBRYN"/>
    <property type="match status" value="1"/>
</dbReference>
<reference evidence="4 5" key="1">
    <citation type="submission" date="2015-01" db="EMBL/GenBank/DDBJ databases">
        <title>Evolution of Trichinella species and genotypes.</title>
        <authorList>
            <person name="Korhonen P.K."/>
            <person name="Edoardo P."/>
            <person name="Giuseppe L.R."/>
            <person name="Gasser R.B."/>
        </authorList>
    </citation>
    <scope>NUCLEOTIDE SEQUENCE [LARGE SCALE GENOMIC DNA]</scope>
    <source>
        <strain evidence="4">ISS1980</strain>
    </source>
</reference>
<dbReference type="EMBL" id="JYDO01000039">
    <property type="protein sequence ID" value="KRZ75372.1"/>
    <property type="molecule type" value="Genomic_DNA"/>
</dbReference>
<dbReference type="GO" id="GO:0001965">
    <property type="term" value="F:G-protein alpha-subunit binding"/>
    <property type="evidence" value="ECO:0007669"/>
    <property type="project" value="TreeGrafter"/>
</dbReference>
<dbReference type="Proteomes" id="UP000054843">
    <property type="component" value="Unassembled WGS sequence"/>
</dbReference>